<dbReference type="SMART" id="SM00883">
    <property type="entry name" value="Cpn10"/>
    <property type="match status" value="1"/>
</dbReference>
<dbReference type="SUPFAM" id="SSF50129">
    <property type="entry name" value="GroES-like"/>
    <property type="match status" value="1"/>
</dbReference>
<keyword evidence="7" id="KW-0346">Stress response</keyword>
<dbReference type="CDD" id="cd00320">
    <property type="entry name" value="cpn10"/>
    <property type="match status" value="1"/>
</dbReference>
<name>A0A166IKW5_9CUCU</name>
<dbReference type="GO" id="GO:0051087">
    <property type="term" value="F:protein-folding chaperone binding"/>
    <property type="evidence" value="ECO:0007669"/>
    <property type="project" value="TreeGrafter"/>
</dbReference>
<dbReference type="AlphaFoldDB" id="A0A166IKW5"/>
<dbReference type="PANTHER" id="PTHR10772:SF0">
    <property type="entry name" value="10 KDA HEAT SHOCK PROTEIN, MITOCHONDRIAL"/>
    <property type="match status" value="1"/>
</dbReference>
<dbReference type="GO" id="GO:0051082">
    <property type="term" value="F:unfolded protein binding"/>
    <property type="evidence" value="ECO:0007669"/>
    <property type="project" value="TreeGrafter"/>
</dbReference>
<dbReference type="InterPro" id="IPR018369">
    <property type="entry name" value="Chaprnonin_Cpn10_CS"/>
</dbReference>
<dbReference type="GO" id="GO:0046872">
    <property type="term" value="F:metal ion binding"/>
    <property type="evidence" value="ECO:0007669"/>
    <property type="project" value="TreeGrafter"/>
</dbReference>
<evidence type="ECO:0000313" key="7">
    <source>
        <dbReference type="EMBL" id="ANA11233.1"/>
    </source>
</evidence>
<dbReference type="HAMAP" id="MF_00580">
    <property type="entry name" value="CH10"/>
    <property type="match status" value="1"/>
</dbReference>
<reference evidence="7" key="1">
    <citation type="submission" date="2015-11" db="EMBL/GenBank/DDBJ databases">
        <title>Identification and expression analysis of sHsp gene on develoment and stress responses in Dastarcus helophoroides.</title>
        <authorList>
            <person name="Hao C."/>
            <person name="Wang H."/>
            <person name="Zhang Z."/>
        </authorList>
    </citation>
    <scope>NUCLEOTIDE SEQUENCE</scope>
    <source>
        <strain evidence="7">D.hsHSP11.06</strain>
    </source>
</reference>
<dbReference type="PRINTS" id="PR00297">
    <property type="entry name" value="CHAPERONIN10"/>
</dbReference>
<dbReference type="Gene3D" id="2.30.33.40">
    <property type="entry name" value="GroES chaperonin"/>
    <property type="match status" value="1"/>
</dbReference>
<protein>
    <recommendedName>
        <fullName evidence="2">10 kDa heat shock protein, mitochondrial</fullName>
    </recommendedName>
    <alternativeName>
        <fullName evidence="4">10 kDa chaperonin</fullName>
    </alternativeName>
    <alternativeName>
        <fullName evidence="5">Chaperonin 10</fullName>
    </alternativeName>
</protein>
<proteinExistence type="evidence at transcript level"/>
<dbReference type="PANTHER" id="PTHR10772">
    <property type="entry name" value="10 KDA HEAT SHOCK PROTEIN"/>
    <property type="match status" value="1"/>
</dbReference>
<dbReference type="InterPro" id="IPR011032">
    <property type="entry name" value="GroES-like_sf"/>
</dbReference>
<evidence type="ECO:0000256" key="5">
    <source>
        <dbReference type="ARBA" id="ARBA00031971"/>
    </source>
</evidence>
<sequence length="102" mass="11062">MAETLKRLSPLFNRVLVKKADAATQSKGGIFLPETSRAKVMKGTVVAVGPGNKNNNGETVPLSIKVGDNVLLPDYGGTKVDFGDQQEFFIFREPDILAKLNK</sequence>
<evidence type="ECO:0000256" key="2">
    <source>
        <dbReference type="ARBA" id="ARBA00018842"/>
    </source>
</evidence>
<dbReference type="GO" id="GO:0044183">
    <property type="term" value="F:protein folding chaperone"/>
    <property type="evidence" value="ECO:0007669"/>
    <property type="project" value="InterPro"/>
</dbReference>
<evidence type="ECO:0000256" key="3">
    <source>
        <dbReference type="ARBA" id="ARBA00023186"/>
    </source>
</evidence>
<dbReference type="EMBL" id="KU050684">
    <property type="protein sequence ID" value="ANA11233.1"/>
    <property type="molecule type" value="mRNA"/>
</dbReference>
<dbReference type="InterPro" id="IPR037124">
    <property type="entry name" value="Chaperonin_GroES_sf"/>
</dbReference>
<dbReference type="GO" id="GO:0005759">
    <property type="term" value="C:mitochondrial matrix"/>
    <property type="evidence" value="ECO:0007669"/>
    <property type="project" value="TreeGrafter"/>
</dbReference>
<evidence type="ECO:0000256" key="1">
    <source>
        <dbReference type="ARBA" id="ARBA00006975"/>
    </source>
</evidence>
<evidence type="ECO:0000256" key="4">
    <source>
        <dbReference type="ARBA" id="ARBA00029976"/>
    </source>
</evidence>
<evidence type="ECO:0000256" key="6">
    <source>
        <dbReference type="RuleBase" id="RU003479"/>
    </source>
</evidence>
<accession>A0A166IKW5</accession>
<dbReference type="InterPro" id="IPR020818">
    <property type="entry name" value="Chaperonin_GroES"/>
</dbReference>
<dbReference type="PROSITE" id="PS00681">
    <property type="entry name" value="CHAPERONINS_CPN10"/>
    <property type="match status" value="1"/>
</dbReference>
<dbReference type="GO" id="GO:0005524">
    <property type="term" value="F:ATP binding"/>
    <property type="evidence" value="ECO:0007669"/>
    <property type="project" value="InterPro"/>
</dbReference>
<organism evidence="7">
    <name type="scientific">Dastarcus helophoroides</name>
    <dbReference type="NCBI Taxonomy" id="1169899"/>
    <lineage>
        <taxon>Eukaryota</taxon>
        <taxon>Metazoa</taxon>
        <taxon>Ecdysozoa</taxon>
        <taxon>Arthropoda</taxon>
        <taxon>Hexapoda</taxon>
        <taxon>Insecta</taxon>
        <taxon>Pterygota</taxon>
        <taxon>Neoptera</taxon>
        <taxon>Endopterygota</taxon>
        <taxon>Coleoptera</taxon>
        <taxon>Polyphaga</taxon>
        <taxon>Cucujiformia</taxon>
        <taxon>Coccinelloidea</taxon>
        <taxon>Bothrideridae</taxon>
        <taxon>Dastarcus</taxon>
    </lineage>
</organism>
<comment type="similarity">
    <text evidence="1 6">Belongs to the GroES chaperonin family.</text>
</comment>
<dbReference type="Pfam" id="PF00166">
    <property type="entry name" value="Cpn10"/>
    <property type="match status" value="1"/>
</dbReference>
<dbReference type="FunFam" id="2.30.33.40:FF:000002">
    <property type="entry name" value="10 kDa chaperonin, mitochondrial"/>
    <property type="match status" value="1"/>
</dbReference>
<keyword evidence="3 6" id="KW-0143">Chaperone</keyword>